<evidence type="ECO:0000256" key="1">
    <source>
        <dbReference type="SAM" id="MobiDB-lite"/>
    </source>
</evidence>
<dbReference type="GeneID" id="12980912"/>
<dbReference type="AlphaFoldDB" id="E9ADQ7"/>
<reference evidence="2 3" key="2">
    <citation type="journal article" date="2011" name="Genome Res.">
        <title>Chromosome and gene copy number variation allow major structural change between species and strains of Leishmania.</title>
        <authorList>
            <person name="Rogers M.B."/>
            <person name="Hilley J.D."/>
            <person name="Dickens N.J."/>
            <person name="Wilkes J."/>
            <person name="Bates P.A."/>
            <person name="Depledge D.P."/>
            <person name="Harris D."/>
            <person name="Her Y."/>
            <person name="Herzyk P."/>
            <person name="Imamura H."/>
            <person name="Otto T.D."/>
            <person name="Sanders M."/>
            <person name="Seeger K."/>
            <person name="Dujardin J.C."/>
            <person name="Berriman M."/>
            <person name="Smith D.F."/>
            <person name="Hertz-Fowler C."/>
            <person name="Mottram J.C."/>
        </authorList>
    </citation>
    <scope>NUCLEOTIDE SEQUENCE [LARGE SCALE GENOMIC DNA]</scope>
    <source>
        <strain evidence="3">MHOM/IL/81/Friedlin</strain>
    </source>
</reference>
<evidence type="ECO:0000313" key="2">
    <source>
        <dbReference type="EMBL" id="CBZ12386.1"/>
    </source>
</evidence>
<keyword evidence="3" id="KW-1185">Reference proteome</keyword>
<dbReference type="Proteomes" id="UP000000542">
    <property type="component" value="Chromosome 29"/>
</dbReference>
<dbReference type="VEuPathDB" id="TriTrypDB:LmjF.29.0555"/>
<gene>
    <name evidence="2" type="ORF">LMJF_29_0555</name>
</gene>
<name>E9ADQ7_LEIMA</name>
<dbReference type="HOGENOM" id="CLU_466513_0_0_1"/>
<sequence>MTRPHACAPGAGGVYTGPRRCHSGSAAVVRACKRRPFWSFARARHLSSAAVALNGLPPSGICRCWPPVFLSGRRAVTFSCSGRCLRAALPPQHTHAWERQADLGERAKGPCRRRRVAGSRLWRRVQRQAIQTRPSLRWCRRTWKVLRATPRQRRRPETCPENAGMRALSCAAGVGHCAPARCAGVGGGGGLGGKGANVFAPVNPKGRVCEAGGVLYVRPGGPMQRRRRRHDEDTPGRAAGCSGLGCGGSSAPRCGMPRLGVAGGRGVRVLGSLWPGAGWLLPPLLPPGVPGTCAWAAPCRPHGGRGCFRSRTVPWMRPAWIRACGAARFVRRRSRSACPGKGRGRTGRAGWTRGPRRGQTSCPRRPGFSRGTGEAEGRRLCMRVFANQFAPQRRLEGKTCALRVARARSRRGGGRKRERGGGGGSLVQFCSVWTWHVATGFLFSSALVSVCASRRTQVSPNISTRLSPSRRCCAAFARLSLPCPFLVHPLRFLKDLRIVIASATGPRTRQEVALRRVRVRVCVLSEVERMGGVTIHEEAGIKRQRQHCYPLPFTCASLLRSSCTAPSCYAQRTTPITACIFLSLA</sequence>
<dbReference type="KEGG" id="lma:LMJF_29_0555"/>
<dbReference type="VEuPathDB" id="TriTrypDB:LMJFC_290011550"/>
<evidence type="ECO:0000313" key="3">
    <source>
        <dbReference type="Proteomes" id="UP000000542"/>
    </source>
</evidence>
<dbReference type="InParanoid" id="E9ADQ7"/>
<proteinExistence type="predicted"/>
<accession>E9ADQ7</accession>
<feature type="region of interest" description="Disordered" evidence="1">
    <location>
        <begin position="336"/>
        <end position="374"/>
    </location>
</feature>
<reference evidence="2 3" key="1">
    <citation type="journal article" date="2005" name="Science">
        <title>The genome of the kinetoplastid parasite, Leishmania major.</title>
        <authorList>
            <person name="Ivens A.C."/>
            <person name="Peacock C.S."/>
            <person name="Worthey E.A."/>
            <person name="Murphy L."/>
            <person name="Aggarwal G."/>
            <person name="Berriman M."/>
            <person name="Sisk E."/>
            <person name="Rajandream M.A."/>
            <person name="Adlem E."/>
            <person name="Aert R."/>
            <person name="Anupama A."/>
            <person name="Apostolou Z."/>
            <person name="Attipoe P."/>
            <person name="Bason N."/>
            <person name="Bauser C."/>
            <person name="Beck A."/>
            <person name="Beverley S.M."/>
            <person name="Bianchettin G."/>
            <person name="Borzym K."/>
            <person name="Bothe G."/>
            <person name="Bruschi C.V."/>
            <person name="Collins M."/>
            <person name="Cadag E."/>
            <person name="Ciarloni L."/>
            <person name="Clayton C."/>
            <person name="Coulson R.M."/>
            <person name="Cronin A."/>
            <person name="Cruz A.K."/>
            <person name="Davies R.M."/>
            <person name="De Gaudenzi J."/>
            <person name="Dobson D.E."/>
            <person name="Duesterhoeft A."/>
            <person name="Fazelina G."/>
            <person name="Fosker N."/>
            <person name="Frasch A.C."/>
            <person name="Fraser A."/>
            <person name="Fuchs M."/>
            <person name="Gabel C."/>
            <person name="Goble A."/>
            <person name="Goffeau A."/>
            <person name="Harris D."/>
            <person name="Hertz-Fowler C."/>
            <person name="Hilbert H."/>
            <person name="Horn D."/>
            <person name="Huang Y."/>
            <person name="Klages S."/>
            <person name="Knights A."/>
            <person name="Kube M."/>
            <person name="Larke N."/>
            <person name="Litvin L."/>
            <person name="Lord A."/>
            <person name="Louie T."/>
            <person name="Marra M."/>
            <person name="Masuy D."/>
            <person name="Matthews K."/>
            <person name="Michaeli S."/>
            <person name="Mottram J.C."/>
            <person name="Muller-Auer S."/>
            <person name="Munden H."/>
            <person name="Nelson S."/>
            <person name="Norbertczak H."/>
            <person name="Oliver K."/>
            <person name="O'neil S."/>
            <person name="Pentony M."/>
            <person name="Pohl T.M."/>
            <person name="Price C."/>
            <person name="Purnelle B."/>
            <person name="Quail M.A."/>
            <person name="Rabbinowitsch E."/>
            <person name="Reinhardt R."/>
            <person name="Rieger M."/>
            <person name="Rinta J."/>
            <person name="Robben J."/>
            <person name="Robertson L."/>
            <person name="Ruiz J.C."/>
            <person name="Rutter S."/>
            <person name="Saunders D."/>
            <person name="Schafer M."/>
            <person name="Schein J."/>
            <person name="Schwartz D.C."/>
            <person name="Seeger K."/>
            <person name="Seyler A."/>
            <person name="Sharp S."/>
            <person name="Shin H."/>
            <person name="Sivam D."/>
            <person name="Squares R."/>
            <person name="Squares S."/>
            <person name="Tosato V."/>
            <person name="Vogt C."/>
            <person name="Volckaert G."/>
            <person name="Wambutt R."/>
            <person name="Warren T."/>
            <person name="Wedler H."/>
            <person name="Woodward J."/>
            <person name="Zhou S."/>
            <person name="Zimmermann W."/>
            <person name="Smith D.F."/>
            <person name="Blackwell J.M."/>
            <person name="Stuart K.D."/>
            <person name="Barrell B."/>
            <person name="Myler P.J."/>
        </authorList>
    </citation>
    <scope>NUCLEOTIDE SEQUENCE [LARGE SCALE GENOMIC DNA]</scope>
    <source>
        <strain evidence="3">MHOM/IL/81/Friedlin</strain>
    </source>
</reference>
<dbReference type="RefSeq" id="XP_003722129.1">
    <property type="nucleotide sequence ID" value="XM_003722081.1"/>
</dbReference>
<protein>
    <submittedName>
        <fullName evidence="2">Uncharacterized protein</fullName>
    </submittedName>
</protein>
<dbReference type="EMBL" id="FR796425">
    <property type="protein sequence ID" value="CBZ12386.1"/>
    <property type="molecule type" value="Genomic_DNA"/>
</dbReference>
<organism evidence="2 3">
    <name type="scientific">Leishmania major</name>
    <dbReference type="NCBI Taxonomy" id="5664"/>
    <lineage>
        <taxon>Eukaryota</taxon>
        <taxon>Discoba</taxon>
        <taxon>Euglenozoa</taxon>
        <taxon>Kinetoplastea</taxon>
        <taxon>Metakinetoplastina</taxon>
        <taxon>Trypanosomatida</taxon>
        <taxon>Trypanosomatidae</taxon>
        <taxon>Leishmaniinae</taxon>
        <taxon>Leishmania</taxon>
    </lineage>
</organism>